<evidence type="ECO:0000313" key="3">
    <source>
        <dbReference type="Proteomes" id="UP000037210"/>
    </source>
</evidence>
<proteinExistence type="predicted"/>
<dbReference type="SMART" id="SM00670">
    <property type="entry name" value="PINc"/>
    <property type="match status" value="1"/>
</dbReference>
<accession>A0A0M0BQ66</accession>
<evidence type="ECO:0000313" key="2">
    <source>
        <dbReference type="EMBL" id="KON30718.1"/>
    </source>
</evidence>
<dbReference type="EMBL" id="LFWZ01000023">
    <property type="protein sequence ID" value="KON30718.1"/>
    <property type="molecule type" value="Genomic_DNA"/>
</dbReference>
<sequence>MAEAGQRRSVAVILDSNFLFIPLQFGVDIFEELQRLLGGLVRCIVPSPVVEELQNLGRDAGPKARREADFALALAGRCEVAEGDAGPGETVDDAILRLALRKRCPVATNDGRLRRRLRAEGIPVIYLRQRAYLDIDGAARA</sequence>
<name>A0A0M0BQ66_9ARCH</name>
<dbReference type="InterPro" id="IPR029060">
    <property type="entry name" value="PIN-like_dom_sf"/>
</dbReference>
<dbReference type="PANTHER" id="PTHR12416">
    <property type="entry name" value="RRNA-PROCESSING PROTEIN UTP23 HOMOLOG"/>
    <property type="match status" value="1"/>
</dbReference>
<organism evidence="2 3">
    <name type="scientific">miscellaneous Crenarchaeota group-15 archaeon DG-45</name>
    <dbReference type="NCBI Taxonomy" id="1685127"/>
    <lineage>
        <taxon>Archaea</taxon>
        <taxon>Candidatus Bathyarchaeota</taxon>
        <taxon>MCG-15</taxon>
    </lineage>
</organism>
<dbReference type="Pfam" id="PF18477">
    <property type="entry name" value="PIN_9"/>
    <property type="match status" value="1"/>
</dbReference>
<dbReference type="InterPro" id="IPR041120">
    <property type="entry name" value="PIN_9"/>
</dbReference>
<comment type="caution">
    <text evidence="2">The sequence shown here is derived from an EMBL/GenBank/DDBJ whole genome shotgun (WGS) entry which is preliminary data.</text>
</comment>
<dbReference type="AlphaFoldDB" id="A0A0M0BQ66"/>
<evidence type="ECO:0000259" key="1">
    <source>
        <dbReference type="SMART" id="SM00670"/>
    </source>
</evidence>
<dbReference type="InterPro" id="IPR002716">
    <property type="entry name" value="PIN_dom"/>
</dbReference>
<dbReference type="CDD" id="cd09879">
    <property type="entry name" value="PIN_VapC_AF0591-like"/>
    <property type="match status" value="1"/>
</dbReference>
<dbReference type="Proteomes" id="UP000037210">
    <property type="component" value="Unassembled WGS sequence"/>
</dbReference>
<reference evidence="2 3" key="1">
    <citation type="submission" date="2015-06" db="EMBL/GenBank/DDBJ databases">
        <title>New insights into the roles of widespread benthic archaea in carbon and nitrogen cycling.</title>
        <authorList>
            <person name="Lazar C.S."/>
            <person name="Baker B.J."/>
            <person name="Seitz K.W."/>
            <person name="Hyde A.S."/>
            <person name="Dick G.J."/>
            <person name="Hinrichs K.-U."/>
            <person name="Teske A.P."/>
        </authorList>
    </citation>
    <scope>NUCLEOTIDE SEQUENCE [LARGE SCALE GENOMIC DNA]</scope>
    <source>
        <strain evidence="2">DG-45</strain>
    </source>
</reference>
<gene>
    <name evidence="2" type="ORF">AC482_03145</name>
</gene>
<dbReference type="SUPFAM" id="SSF88723">
    <property type="entry name" value="PIN domain-like"/>
    <property type="match status" value="1"/>
</dbReference>
<protein>
    <recommendedName>
        <fullName evidence="1">PIN domain-containing protein</fullName>
    </recommendedName>
</protein>
<feature type="domain" description="PIN" evidence="1">
    <location>
        <begin position="10"/>
        <end position="115"/>
    </location>
</feature>
<dbReference type="Gene3D" id="3.40.50.1010">
    <property type="entry name" value="5'-nuclease"/>
    <property type="match status" value="1"/>
</dbReference>